<sequence>PIRCPLHLMPPPRVWREFWSLSLPAKAFAPLRSRLQHALNPTPFPSPLHALCDEATEDVYHMVARCYMKSSFWFQAVACLGPVYVFLADDAIRIALATL</sequence>
<feature type="non-terminal residue" evidence="1">
    <location>
        <position position="99"/>
    </location>
</feature>
<dbReference type="Proteomes" id="UP000014254">
    <property type="component" value="Unassembled WGS sequence"/>
</dbReference>
<dbReference type="EMBL" id="KE124207">
    <property type="protein sequence ID" value="EPB81136.1"/>
    <property type="molecule type" value="Genomic_DNA"/>
</dbReference>
<evidence type="ECO:0000313" key="2">
    <source>
        <dbReference type="Proteomes" id="UP000014254"/>
    </source>
</evidence>
<dbReference type="VEuPathDB" id="FungiDB:HMPREF1544_12158"/>
<dbReference type="InParanoid" id="S2IU13"/>
<evidence type="ECO:0000313" key="1">
    <source>
        <dbReference type="EMBL" id="EPB81136.1"/>
    </source>
</evidence>
<protein>
    <submittedName>
        <fullName evidence="1">Uncharacterized protein</fullName>
    </submittedName>
</protein>
<proteinExistence type="predicted"/>
<accession>S2IU13</accession>
<reference evidence="2" key="1">
    <citation type="submission" date="2013-05" db="EMBL/GenBank/DDBJ databases">
        <title>The Genome sequence of Mucor circinelloides f. circinelloides 1006PhL.</title>
        <authorList>
            <consortium name="The Broad Institute Genomics Platform"/>
            <person name="Cuomo C."/>
            <person name="Earl A."/>
            <person name="Findley K."/>
            <person name="Lee S.C."/>
            <person name="Walker B."/>
            <person name="Young S."/>
            <person name="Zeng Q."/>
            <person name="Gargeya S."/>
            <person name="Fitzgerald M."/>
            <person name="Haas B."/>
            <person name="Abouelleil A."/>
            <person name="Allen A.W."/>
            <person name="Alvarado L."/>
            <person name="Arachchi H.M."/>
            <person name="Berlin A.M."/>
            <person name="Chapman S.B."/>
            <person name="Gainer-Dewar J."/>
            <person name="Goldberg J."/>
            <person name="Griggs A."/>
            <person name="Gujja S."/>
            <person name="Hansen M."/>
            <person name="Howarth C."/>
            <person name="Imamovic A."/>
            <person name="Ireland A."/>
            <person name="Larimer J."/>
            <person name="McCowan C."/>
            <person name="Murphy C."/>
            <person name="Pearson M."/>
            <person name="Poon T.W."/>
            <person name="Priest M."/>
            <person name="Roberts A."/>
            <person name="Saif S."/>
            <person name="Shea T."/>
            <person name="Sisk P."/>
            <person name="Sykes S."/>
            <person name="Wortman J."/>
            <person name="Nusbaum C."/>
            <person name="Birren B."/>
        </authorList>
    </citation>
    <scope>NUCLEOTIDE SEQUENCE [LARGE SCALE GENOMIC DNA]</scope>
    <source>
        <strain evidence="2">1006PhL</strain>
    </source>
</reference>
<organism evidence="1 2">
    <name type="scientific">Mucor circinelloides f. circinelloides (strain 1006PhL)</name>
    <name type="common">Mucormycosis agent</name>
    <name type="synonym">Calyptromyces circinelloides</name>
    <dbReference type="NCBI Taxonomy" id="1220926"/>
    <lineage>
        <taxon>Eukaryota</taxon>
        <taxon>Fungi</taxon>
        <taxon>Fungi incertae sedis</taxon>
        <taxon>Mucoromycota</taxon>
        <taxon>Mucoromycotina</taxon>
        <taxon>Mucoromycetes</taxon>
        <taxon>Mucorales</taxon>
        <taxon>Mucorineae</taxon>
        <taxon>Mucoraceae</taxon>
        <taxon>Mucor</taxon>
    </lineage>
</organism>
<keyword evidence="2" id="KW-1185">Reference proteome</keyword>
<name>S2IU13_MUCC1</name>
<gene>
    <name evidence="1" type="ORF">HMPREF1544_12158</name>
</gene>
<feature type="non-terminal residue" evidence="1">
    <location>
        <position position="1"/>
    </location>
</feature>
<dbReference type="AlphaFoldDB" id="S2IU13"/>